<proteinExistence type="predicted"/>
<dbReference type="EMBL" id="JAGFBS010000056">
    <property type="protein sequence ID" value="KAG6370133.1"/>
    <property type="molecule type" value="Genomic_DNA"/>
</dbReference>
<evidence type="ECO:0000313" key="2">
    <source>
        <dbReference type="Proteomes" id="UP000683000"/>
    </source>
</evidence>
<reference evidence="1" key="1">
    <citation type="submission" date="2021-03" db="EMBL/GenBank/DDBJ databases">
        <title>Evolutionary innovations through gain and loss of genes in the ectomycorrhizal Boletales.</title>
        <authorList>
            <person name="Wu G."/>
            <person name="Miyauchi S."/>
            <person name="Morin E."/>
            <person name="Yang Z.-L."/>
            <person name="Xu J."/>
            <person name="Martin F.M."/>
        </authorList>
    </citation>
    <scope>NUCLEOTIDE SEQUENCE</scope>
    <source>
        <strain evidence="1">BR01</strain>
    </source>
</reference>
<keyword evidence="2" id="KW-1185">Reference proteome</keyword>
<protein>
    <submittedName>
        <fullName evidence="1">Uncharacterized protein</fullName>
    </submittedName>
</protein>
<dbReference type="AlphaFoldDB" id="A0A8I3A318"/>
<name>A0A8I3A318_9AGAM</name>
<organism evidence="1 2">
    <name type="scientific">Boletus reticuloceps</name>
    <dbReference type="NCBI Taxonomy" id="495285"/>
    <lineage>
        <taxon>Eukaryota</taxon>
        <taxon>Fungi</taxon>
        <taxon>Dikarya</taxon>
        <taxon>Basidiomycota</taxon>
        <taxon>Agaricomycotina</taxon>
        <taxon>Agaricomycetes</taxon>
        <taxon>Agaricomycetidae</taxon>
        <taxon>Boletales</taxon>
        <taxon>Boletineae</taxon>
        <taxon>Boletaceae</taxon>
        <taxon>Boletoideae</taxon>
        <taxon>Boletus</taxon>
    </lineage>
</organism>
<sequence length="83" mass="9305">MRHQRDLVFDVYLTSLYPDGYRKDTTVLAKEKGIGTVDAVAEFVVEEGRVVGFGLSGFVGQVTERARTHEGVRDRAEVWFDGV</sequence>
<evidence type="ECO:0000313" key="1">
    <source>
        <dbReference type="EMBL" id="KAG6370133.1"/>
    </source>
</evidence>
<dbReference type="OrthoDB" id="2688729at2759"/>
<accession>A0A8I3A318</accession>
<gene>
    <name evidence="1" type="ORF">JVT61DRAFT_12434</name>
</gene>
<dbReference type="Proteomes" id="UP000683000">
    <property type="component" value="Unassembled WGS sequence"/>
</dbReference>
<comment type="caution">
    <text evidence="1">The sequence shown here is derived from an EMBL/GenBank/DDBJ whole genome shotgun (WGS) entry which is preliminary data.</text>
</comment>